<dbReference type="FunFam" id="3.30.300.30:FF:000006">
    <property type="entry name" value="Long-chain-fatty-acid--CoA ligase FadD"/>
    <property type="match status" value="1"/>
</dbReference>
<evidence type="ECO:0000313" key="18">
    <source>
        <dbReference type="Proteomes" id="UP000325684"/>
    </source>
</evidence>
<keyword evidence="6" id="KW-0547">Nucleotide-binding</keyword>
<evidence type="ECO:0000256" key="2">
    <source>
        <dbReference type="ARBA" id="ARBA00004170"/>
    </source>
</evidence>
<dbReference type="RefSeq" id="WP_150944591.1">
    <property type="nucleotide sequence ID" value="NZ_VCMV01000014.1"/>
</dbReference>
<evidence type="ECO:0000256" key="8">
    <source>
        <dbReference type="ARBA" id="ARBA00022840"/>
    </source>
</evidence>
<dbReference type="GO" id="GO:0004467">
    <property type="term" value="F:long-chain fatty acid-CoA ligase activity"/>
    <property type="evidence" value="ECO:0007669"/>
    <property type="project" value="UniProtKB-EC"/>
</dbReference>
<dbReference type="PANTHER" id="PTHR43767">
    <property type="entry name" value="LONG-CHAIN-FATTY-ACID--COA LIGASE"/>
    <property type="match status" value="1"/>
</dbReference>
<keyword evidence="11" id="KW-0472">Membrane</keyword>
<dbReference type="Gene3D" id="3.30.300.30">
    <property type="match status" value="1"/>
</dbReference>
<dbReference type="Pfam" id="PF13193">
    <property type="entry name" value="AMP-binding_C"/>
    <property type="match status" value="1"/>
</dbReference>
<dbReference type="PROSITE" id="PS00455">
    <property type="entry name" value="AMP_BINDING"/>
    <property type="match status" value="1"/>
</dbReference>
<evidence type="ECO:0000256" key="6">
    <source>
        <dbReference type="ARBA" id="ARBA00022741"/>
    </source>
</evidence>
<keyword evidence="5" id="KW-0436">Ligase</keyword>
<dbReference type="SUPFAM" id="SSF56801">
    <property type="entry name" value="Acetyl-CoA synthetase-like"/>
    <property type="match status" value="1"/>
</dbReference>
<keyword evidence="7" id="KW-0276">Fatty acid metabolism</keyword>
<reference evidence="17 18" key="1">
    <citation type="journal article" date="2019" name="Microorganisms">
        <title>Genome Insights into the Novel Species Microvirga brassicacearum, a Rapeseed Endophyte with Biotechnological Potential.</title>
        <authorList>
            <person name="Jimenez-Gomez A."/>
            <person name="Saati-Santamaria Z."/>
            <person name="Igual J.M."/>
            <person name="Rivas R."/>
            <person name="Mateos P.F."/>
            <person name="Garcia-Fraile P."/>
        </authorList>
    </citation>
    <scope>NUCLEOTIDE SEQUENCE [LARGE SCALE GENOMIC DNA]</scope>
    <source>
        <strain evidence="17 18">CDVBN77</strain>
    </source>
</reference>
<dbReference type="CDD" id="cd05936">
    <property type="entry name" value="FC-FACS_FadD_like"/>
    <property type="match status" value="1"/>
</dbReference>
<evidence type="ECO:0000256" key="10">
    <source>
        <dbReference type="ARBA" id="ARBA00023098"/>
    </source>
</evidence>
<name>A0A5N3PBH5_9HYPH</name>
<dbReference type="Pfam" id="PF00501">
    <property type="entry name" value="AMP-binding"/>
    <property type="match status" value="1"/>
</dbReference>
<keyword evidence="8" id="KW-0067">ATP-binding</keyword>
<dbReference type="InterPro" id="IPR050237">
    <property type="entry name" value="ATP-dep_AMP-bd_enzyme"/>
</dbReference>
<dbReference type="InterPro" id="IPR045851">
    <property type="entry name" value="AMP-bd_C_sf"/>
</dbReference>
<organism evidence="17 18">
    <name type="scientific">Microvirga brassicacearum</name>
    <dbReference type="NCBI Taxonomy" id="2580413"/>
    <lineage>
        <taxon>Bacteria</taxon>
        <taxon>Pseudomonadati</taxon>
        <taxon>Pseudomonadota</taxon>
        <taxon>Alphaproteobacteria</taxon>
        <taxon>Hyphomicrobiales</taxon>
        <taxon>Methylobacteriaceae</taxon>
        <taxon>Microvirga</taxon>
    </lineage>
</organism>
<evidence type="ECO:0000259" key="16">
    <source>
        <dbReference type="Pfam" id="PF13193"/>
    </source>
</evidence>
<feature type="domain" description="AMP-dependent synthetase/ligase" evidence="15">
    <location>
        <begin position="51"/>
        <end position="439"/>
    </location>
</feature>
<evidence type="ECO:0000259" key="15">
    <source>
        <dbReference type="Pfam" id="PF00501"/>
    </source>
</evidence>
<dbReference type="InterPro" id="IPR020845">
    <property type="entry name" value="AMP-binding_CS"/>
</dbReference>
<protein>
    <recommendedName>
        <fullName evidence="13">Long-chain-fatty-acid--CoA ligase</fullName>
        <ecNumber evidence="12">6.2.1.3</ecNumber>
    </recommendedName>
    <alternativeName>
        <fullName evidence="14">Long-chain acyl-CoA synthetase</fullName>
    </alternativeName>
</protein>
<evidence type="ECO:0000256" key="5">
    <source>
        <dbReference type="ARBA" id="ARBA00022598"/>
    </source>
</evidence>
<dbReference type="EC" id="6.2.1.3" evidence="12"/>
<keyword evidence="10" id="KW-0443">Lipid metabolism</keyword>
<dbReference type="InterPro" id="IPR042099">
    <property type="entry name" value="ANL_N_sf"/>
</dbReference>
<comment type="pathway">
    <text evidence="3">Lipid metabolism; fatty acid beta-oxidation.</text>
</comment>
<dbReference type="InterPro" id="IPR025110">
    <property type="entry name" value="AMP-bd_C"/>
</dbReference>
<dbReference type="Gene3D" id="3.40.50.12780">
    <property type="entry name" value="N-terminal domain of ligase-like"/>
    <property type="match status" value="1"/>
</dbReference>
<accession>A0A5N3PBH5</accession>
<comment type="cofactor">
    <cofactor evidence="1">
        <name>Mg(2+)</name>
        <dbReference type="ChEBI" id="CHEBI:18420"/>
    </cofactor>
</comment>
<evidence type="ECO:0000256" key="13">
    <source>
        <dbReference type="ARBA" id="ARBA00039545"/>
    </source>
</evidence>
<comment type="similarity">
    <text evidence="4">Belongs to the ATP-dependent AMP-binding enzyme family.</text>
</comment>
<keyword evidence="9" id="KW-0460">Magnesium</keyword>
<gene>
    <name evidence="17" type="ORF">FEZ63_11825</name>
</gene>
<evidence type="ECO:0000256" key="1">
    <source>
        <dbReference type="ARBA" id="ARBA00001946"/>
    </source>
</evidence>
<evidence type="ECO:0000256" key="14">
    <source>
        <dbReference type="ARBA" id="ARBA00042773"/>
    </source>
</evidence>
<sequence length="578" mass="62500">MNVTGSAAAPGSETAISASASASRPWLKSYPPKVPHTIDETQIGTLVDFFRHGVTAYADRPAVESFGKQMTYAELGREAAKVTSWLQSLGIGKGDRVAIMLPNVMAYPPILYGVLNAGATVVNINPLYTPRELVQQMRDSGARLLFVLENFAATVEAAEADLKLDQIVIVKPGDLLGLKGSIINLVSRYVKKAVKPFTLAGAIPFRDVMSKGAQKPPTAIDVSPDDIAFLQYTGGTTGVAKGAMLLHRNVVANVMQCEAWMVPYFGERTDHVMVTALPLYHIFGLTACALLMLRIGGCQLLITNPRDIPGFVKTLRARPFTLMCGVNTLYNALAHAPGIEDVDFSHLVFVISGGMATQASVAKKWQEVSGSPIIEGYGLSETSPVVCVNRLDIKEFTGTIGYPVPSTDISVRAPDNAVLPFGERGELCVKGPQVMAGYWQKPEETAKARTPDGFFRTGDVAVILPDGQVKIVDRMKDMILISGFNVYPNEVEDVIAMHPGVMESAVIGVPDGEGGELVAAYVVRKDPALTVDALRQFCRDNLTAYKVPKRIEFRDTLPKTNVGKVLRRALKDEVASHR</sequence>
<proteinExistence type="inferred from homology"/>
<dbReference type="AlphaFoldDB" id="A0A5N3PBH5"/>
<keyword evidence="18" id="KW-1185">Reference proteome</keyword>
<feature type="domain" description="AMP-binding enzyme C-terminal" evidence="16">
    <location>
        <begin position="490"/>
        <end position="564"/>
    </location>
</feature>
<dbReference type="FunFam" id="3.40.50.12780:FF:000003">
    <property type="entry name" value="Long-chain-fatty-acid--CoA ligase FadD"/>
    <property type="match status" value="1"/>
</dbReference>
<dbReference type="GO" id="GO:0016020">
    <property type="term" value="C:membrane"/>
    <property type="evidence" value="ECO:0007669"/>
    <property type="project" value="UniProtKB-SubCell"/>
</dbReference>
<comment type="subcellular location">
    <subcellularLocation>
        <location evidence="2">Membrane</location>
        <topology evidence="2">Peripheral membrane protein</topology>
    </subcellularLocation>
</comment>
<evidence type="ECO:0000256" key="11">
    <source>
        <dbReference type="ARBA" id="ARBA00023136"/>
    </source>
</evidence>
<dbReference type="OrthoDB" id="9803968at2"/>
<evidence type="ECO:0000256" key="7">
    <source>
        <dbReference type="ARBA" id="ARBA00022832"/>
    </source>
</evidence>
<dbReference type="EMBL" id="VCMV01000014">
    <property type="protein sequence ID" value="KAB0267106.1"/>
    <property type="molecule type" value="Genomic_DNA"/>
</dbReference>
<comment type="caution">
    <text evidence="17">The sequence shown here is derived from an EMBL/GenBank/DDBJ whole genome shotgun (WGS) entry which is preliminary data.</text>
</comment>
<dbReference type="InterPro" id="IPR000873">
    <property type="entry name" value="AMP-dep_synth/lig_dom"/>
</dbReference>
<dbReference type="GO" id="GO:0005524">
    <property type="term" value="F:ATP binding"/>
    <property type="evidence" value="ECO:0007669"/>
    <property type="project" value="UniProtKB-KW"/>
</dbReference>
<dbReference type="Proteomes" id="UP000325684">
    <property type="component" value="Unassembled WGS sequence"/>
</dbReference>
<dbReference type="PANTHER" id="PTHR43767:SF8">
    <property type="entry name" value="LONG-CHAIN-FATTY-ACID--COA LIGASE"/>
    <property type="match status" value="1"/>
</dbReference>
<evidence type="ECO:0000256" key="4">
    <source>
        <dbReference type="ARBA" id="ARBA00006432"/>
    </source>
</evidence>
<evidence type="ECO:0000256" key="12">
    <source>
        <dbReference type="ARBA" id="ARBA00026121"/>
    </source>
</evidence>
<evidence type="ECO:0000256" key="3">
    <source>
        <dbReference type="ARBA" id="ARBA00005005"/>
    </source>
</evidence>
<evidence type="ECO:0000313" key="17">
    <source>
        <dbReference type="EMBL" id="KAB0267106.1"/>
    </source>
</evidence>
<evidence type="ECO:0000256" key="9">
    <source>
        <dbReference type="ARBA" id="ARBA00022842"/>
    </source>
</evidence>